<sequence length="813" mass="86901">MVAFKSIAAAFIGLAAIAQETLAHSTQRNPLKYVTVLEDAALHSPSQHCHALSHFDLTFALHDKQQEVRLSLEPNNDILQNTFEVNYLGPDGKIRRTESVDRSEHRVFKGKTFIRHDGRSDWTHVGWARITMHRDGADPIFEGAFRIDGDPHHVQTGSNYRARKHREDPDVPDRRNPDDYMVVWRDSDIMDYYVDREDLKRDVYGRTSCSSDTLDFNADYKVFDAREPLQAVSSNSLFGRSIFGRQIDGSTGNNGAGVNLVSSIGQTNGCPTTRKIALLGVATDCTYTAAFNSTQSVRANIIQVINAASEVYESTFNISLGIQNLTISDANCPGQASSSAPWNVACSPSITITDRLNLFSAWRGNSQDNNAFWTLLSTCGTDSAVGLAWLGQACTTGAQASGGGSSNETVASANVVIQTPSEWQVVAHEVGHTFGAVHDCTSDTCRNGASNLNQCCPLSSSQCDASGQFIMNPSTATGIRAFSPCSIGNICSGLLRNQVKSTCLTANRDVNTITGSQCGNGIVESGEDCDCGGTEGCGSNRCCNPTTCKFTANARCDPSNEDCCTGQCQFASNGTLCRQSTGSCDPQETCTGSSAICPSDRHSDDGSSCGDSGQGLTCASGQCTSRDQQCKTAWGARTDASSVSACSSNSDCMIACNVPSVGAGCVTMNQNFLDGTSCNGGGKCSNGQCVGSNAGDEILNWIRNNMQIFIPIVVVVGLLVLVAIFSCMCNACRRSRSRTKATRLNSMPPMTNGWNGHGGAWSNPNIPPPPPAASRPGAPPQYSQVSQYPQSPQYSPYPPNGYDMNRTQSARYA</sequence>
<keyword evidence="6" id="KW-0472">Membrane</keyword>
<dbReference type="Gene3D" id="3.40.1620.60">
    <property type="match status" value="1"/>
</dbReference>
<dbReference type="Gene3D" id="4.10.70.10">
    <property type="entry name" value="Disintegrin domain"/>
    <property type="match status" value="1"/>
</dbReference>
<dbReference type="SUPFAM" id="SSF57552">
    <property type="entry name" value="Blood coagulation inhibitor (disintegrin)"/>
    <property type="match status" value="1"/>
</dbReference>
<evidence type="ECO:0000256" key="1">
    <source>
        <dbReference type="ARBA" id="ARBA00023157"/>
    </source>
</evidence>
<dbReference type="GO" id="GO:0004222">
    <property type="term" value="F:metalloendopeptidase activity"/>
    <property type="evidence" value="ECO:0007669"/>
    <property type="project" value="InterPro"/>
</dbReference>
<name>A0A4R8QPU6_9PEZI</name>
<evidence type="ECO:0000256" key="2">
    <source>
        <dbReference type="ARBA" id="ARBA00056552"/>
    </source>
</evidence>
<evidence type="ECO:0000259" key="8">
    <source>
        <dbReference type="PROSITE" id="PS50214"/>
    </source>
</evidence>
<dbReference type="FunFam" id="4.10.70.10:FF:000003">
    <property type="entry name" value="Disintegrin and metalloproteinase domain-containing protein 17"/>
    <property type="match status" value="1"/>
</dbReference>
<evidence type="ECO:0000259" key="9">
    <source>
        <dbReference type="PROSITE" id="PS50215"/>
    </source>
</evidence>
<dbReference type="GO" id="GO:0046872">
    <property type="term" value="F:metal ion binding"/>
    <property type="evidence" value="ECO:0007669"/>
    <property type="project" value="UniProtKB-KW"/>
</dbReference>
<keyword evidence="6" id="KW-1133">Transmembrane helix</keyword>
<accession>A0A4R8QPU6</accession>
<dbReference type="GO" id="GO:0006508">
    <property type="term" value="P:proteolysis"/>
    <property type="evidence" value="ECO:0007669"/>
    <property type="project" value="InterPro"/>
</dbReference>
<dbReference type="SMART" id="SM00050">
    <property type="entry name" value="DISIN"/>
    <property type="match status" value="1"/>
</dbReference>
<dbReference type="Gene3D" id="3.40.390.10">
    <property type="entry name" value="Collagenase (Catalytic Domain)"/>
    <property type="match status" value="1"/>
</dbReference>
<reference evidence="10 11" key="1">
    <citation type="submission" date="2018-11" db="EMBL/GenBank/DDBJ databases">
        <title>Genome sequence and assembly of Colletotrichum spinosum.</title>
        <authorList>
            <person name="Gan P."/>
            <person name="Shirasu K."/>
        </authorList>
    </citation>
    <scope>NUCLEOTIDE SEQUENCE [LARGE SCALE GENOMIC DNA]</scope>
    <source>
        <strain evidence="10 11">CBS 515.97</strain>
    </source>
</reference>
<keyword evidence="11" id="KW-1185">Reference proteome</keyword>
<evidence type="ECO:0000256" key="3">
    <source>
        <dbReference type="ARBA" id="ARBA00074021"/>
    </source>
</evidence>
<keyword evidence="4" id="KW-0479">Metal-binding</keyword>
<evidence type="ECO:0000256" key="7">
    <source>
        <dbReference type="SAM" id="SignalP"/>
    </source>
</evidence>
<dbReference type="PANTHER" id="PTHR11905:SF159">
    <property type="entry name" value="ADAM METALLOPROTEASE"/>
    <property type="match status" value="1"/>
</dbReference>
<dbReference type="PROSITE" id="PS50215">
    <property type="entry name" value="ADAM_MEPRO"/>
    <property type="match status" value="1"/>
</dbReference>
<dbReference type="AlphaFoldDB" id="A0A4R8QPU6"/>
<dbReference type="PANTHER" id="PTHR11905">
    <property type="entry name" value="ADAM A DISINTEGRIN AND METALLOPROTEASE DOMAIN"/>
    <property type="match status" value="1"/>
</dbReference>
<feature type="compositionally biased region" description="Polar residues" evidence="5">
    <location>
        <begin position="742"/>
        <end position="754"/>
    </location>
</feature>
<evidence type="ECO:0000256" key="4">
    <source>
        <dbReference type="PROSITE-ProRule" id="PRU00276"/>
    </source>
</evidence>
<comment type="caution">
    <text evidence="10">The sequence shown here is derived from an EMBL/GenBank/DDBJ whole genome shotgun (WGS) entry which is preliminary data.</text>
</comment>
<dbReference type="PROSITE" id="PS50214">
    <property type="entry name" value="DISINTEGRIN_2"/>
    <property type="match status" value="1"/>
</dbReference>
<keyword evidence="10" id="KW-0401">Integrin</keyword>
<feature type="domain" description="Peptidase M12B" evidence="9">
    <location>
        <begin position="274"/>
        <end position="490"/>
    </location>
</feature>
<feature type="compositionally biased region" description="Pro residues" evidence="5">
    <location>
        <begin position="765"/>
        <end position="779"/>
    </location>
</feature>
<dbReference type="InterPro" id="IPR024079">
    <property type="entry name" value="MetalloPept_cat_dom_sf"/>
</dbReference>
<feature type="binding site" evidence="4">
    <location>
        <position position="428"/>
    </location>
    <ligand>
        <name>Zn(2+)</name>
        <dbReference type="ChEBI" id="CHEBI:29105"/>
        <note>catalytic</note>
    </ligand>
</feature>
<dbReference type="InterPro" id="IPR036436">
    <property type="entry name" value="Disintegrin_dom_sf"/>
</dbReference>
<dbReference type="EMBL" id="QAPG01000020">
    <property type="protein sequence ID" value="TDZ37795.1"/>
    <property type="molecule type" value="Genomic_DNA"/>
</dbReference>
<feature type="chain" id="PRO_5020547522" description="Disintegrin and metalloproteinase domain-containing protein B" evidence="7">
    <location>
        <begin position="24"/>
        <end position="813"/>
    </location>
</feature>
<dbReference type="InterPro" id="IPR001762">
    <property type="entry name" value="Disintegrin_dom"/>
</dbReference>
<dbReference type="Proteomes" id="UP000295083">
    <property type="component" value="Unassembled WGS sequence"/>
</dbReference>
<dbReference type="CDD" id="cd04271">
    <property type="entry name" value="ZnMc_ADAM_fungal"/>
    <property type="match status" value="1"/>
</dbReference>
<feature type="active site" evidence="4">
    <location>
        <position position="429"/>
    </location>
</feature>
<dbReference type="Pfam" id="PF00200">
    <property type="entry name" value="Disintegrin"/>
    <property type="match status" value="1"/>
</dbReference>
<dbReference type="InterPro" id="IPR034028">
    <property type="entry name" value="ZnMc_ADAM_fungal"/>
</dbReference>
<evidence type="ECO:0000256" key="5">
    <source>
        <dbReference type="SAM" id="MobiDB-lite"/>
    </source>
</evidence>
<keyword evidence="7" id="KW-0732">Signal</keyword>
<gene>
    <name evidence="10" type="primary">ADM-B</name>
    <name evidence="10" type="ORF">C8035_v001195</name>
</gene>
<comment type="function">
    <text evidence="2">Probable zinc protease.</text>
</comment>
<feature type="compositionally biased region" description="Basic and acidic residues" evidence="5">
    <location>
        <begin position="165"/>
        <end position="174"/>
    </location>
</feature>
<proteinExistence type="predicted"/>
<feature type="signal peptide" evidence="7">
    <location>
        <begin position="1"/>
        <end position="23"/>
    </location>
</feature>
<dbReference type="SUPFAM" id="SSF55486">
    <property type="entry name" value="Metalloproteases ('zincins'), catalytic domain"/>
    <property type="match status" value="1"/>
</dbReference>
<feature type="binding site" evidence="4">
    <location>
        <position position="432"/>
    </location>
    <ligand>
        <name>Zn(2+)</name>
        <dbReference type="ChEBI" id="CHEBI:29105"/>
        <note>catalytic</note>
    </ligand>
</feature>
<feature type="region of interest" description="Disordered" evidence="5">
    <location>
        <begin position="740"/>
        <end position="813"/>
    </location>
</feature>
<dbReference type="InterPro" id="IPR001590">
    <property type="entry name" value="Peptidase_M12B"/>
</dbReference>
<evidence type="ECO:0000313" key="10">
    <source>
        <dbReference type="EMBL" id="TDZ37795.1"/>
    </source>
</evidence>
<evidence type="ECO:0000313" key="11">
    <source>
        <dbReference type="Proteomes" id="UP000295083"/>
    </source>
</evidence>
<dbReference type="GO" id="GO:0007229">
    <property type="term" value="P:integrin-mediated signaling pathway"/>
    <property type="evidence" value="ECO:0007669"/>
    <property type="project" value="UniProtKB-KW"/>
</dbReference>
<feature type="binding site" evidence="4">
    <location>
        <position position="438"/>
    </location>
    <ligand>
        <name>Zn(2+)</name>
        <dbReference type="ChEBI" id="CHEBI:29105"/>
        <note>catalytic</note>
    </ligand>
</feature>
<protein>
    <recommendedName>
        <fullName evidence="3">Disintegrin and metalloproteinase domain-containing protein B</fullName>
    </recommendedName>
</protein>
<dbReference type="Pfam" id="PF13688">
    <property type="entry name" value="Reprolysin_5"/>
    <property type="match status" value="1"/>
</dbReference>
<keyword evidence="1" id="KW-1015">Disulfide bond</keyword>
<organism evidence="10 11">
    <name type="scientific">Colletotrichum spinosum</name>
    <dbReference type="NCBI Taxonomy" id="1347390"/>
    <lineage>
        <taxon>Eukaryota</taxon>
        <taxon>Fungi</taxon>
        <taxon>Dikarya</taxon>
        <taxon>Ascomycota</taxon>
        <taxon>Pezizomycotina</taxon>
        <taxon>Sordariomycetes</taxon>
        <taxon>Hypocreomycetidae</taxon>
        <taxon>Glomerellales</taxon>
        <taxon>Glomerellaceae</taxon>
        <taxon>Colletotrichum</taxon>
        <taxon>Colletotrichum orbiculare species complex</taxon>
    </lineage>
</organism>
<keyword evidence="6" id="KW-0812">Transmembrane</keyword>
<feature type="transmembrane region" description="Helical" evidence="6">
    <location>
        <begin position="708"/>
        <end position="731"/>
    </location>
</feature>
<evidence type="ECO:0000256" key="6">
    <source>
        <dbReference type="SAM" id="Phobius"/>
    </source>
</evidence>
<comment type="caution">
    <text evidence="4">Lacks conserved residue(s) required for the propagation of feature annotation.</text>
</comment>
<feature type="domain" description="Disintegrin" evidence="8">
    <location>
        <begin position="515"/>
        <end position="605"/>
    </location>
</feature>
<feature type="compositionally biased region" description="Low complexity" evidence="5">
    <location>
        <begin position="780"/>
        <end position="794"/>
    </location>
</feature>
<feature type="region of interest" description="Disordered" evidence="5">
    <location>
        <begin position="152"/>
        <end position="174"/>
    </location>
</feature>
<keyword evidence="4" id="KW-0862">Zinc</keyword>